<dbReference type="Proteomes" id="UP001165121">
    <property type="component" value="Unassembled WGS sequence"/>
</dbReference>
<feature type="compositionally biased region" description="Basic and acidic residues" evidence="2">
    <location>
        <begin position="566"/>
        <end position="577"/>
    </location>
</feature>
<gene>
    <name evidence="4" type="ORF">Pfra01_000201600</name>
</gene>
<keyword evidence="5" id="KW-1185">Reference proteome</keyword>
<feature type="compositionally biased region" description="Low complexity" evidence="2">
    <location>
        <begin position="512"/>
        <end position="534"/>
    </location>
</feature>
<feature type="region of interest" description="Disordered" evidence="2">
    <location>
        <begin position="507"/>
        <end position="577"/>
    </location>
</feature>
<dbReference type="AlphaFoldDB" id="A0A9W6TUE7"/>
<evidence type="ECO:0000313" key="4">
    <source>
        <dbReference type="EMBL" id="GMF19413.1"/>
    </source>
</evidence>
<reference evidence="4" key="1">
    <citation type="submission" date="2023-04" db="EMBL/GenBank/DDBJ databases">
        <title>Phytophthora fragariaefolia NBRC 109709.</title>
        <authorList>
            <person name="Ichikawa N."/>
            <person name="Sato H."/>
            <person name="Tonouchi N."/>
        </authorList>
    </citation>
    <scope>NUCLEOTIDE SEQUENCE</scope>
    <source>
        <strain evidence="4">NBRC 109709</strain>
    </source>
</reference>
<feature type="domain" description="Reverse transcriptase/retrotransposon-derived protein RNase H-like" evidence="3">
    <location>
        <begin position="432"/>
        <end position="506"/>
    </location>
</feature>
<evidence type="ECO:0000256" key="1">
    <source>
        <dbReference type="ARBA" id="ARBA00023268"/>
    </source>
</evidence>
<dbReference type="InterPro" id="IPR041577">
    <property type="entry name" value="RT_RNaseH_2"/>
</dbReference>
<dbReference type="EMBL" id="BSXT01000158">
    <property type="protein sequence ID" value="GMF19413.1"/>
    <property type="molecule type" value="Genomic_DNA"/>
</dbReference>
<comment type="caution">
    <text evidence="4">The sequence shown here is derived from an EMBL/GenBank/DDBJ whole genome shotgun (WGS) entry which is preliminary data.</text>
</comment>
<dbReference type="Pfam" id="PF17919">
    <property type="entry name" value="RT_RNaseH_2"/>
    <property type="match status" value="1"/>
</dbReference>
<evidence type="ECO:0000256" key="2">
    <source>
        <dbReference type="SAM" id="MobiDB-lite"/>
    </source>
</evidence>
<dbReference type="PANTHER" id="PTHR37984:SF5">
    <property type="entry name" value="PROTEIN NYNRIN-LIKE"/>
    <property type="match status" value="1"/>
</dbReference>
<evidence type="ECO:0000313" key="5">
    <source>
        <dbReference type="Proteomes" id="UP001165121"/>
    </source>
</evidence>
<protein>
    <submittedName>
        <fullName evidence="4">Unnamed protein product</fullName>
    </submittedName>
</protein>
<evidence type="ECO:0000259" key="3">
    <source>
        <dbReference type="Pfam" id="PF17919"/>
    </source>
</evidence>
<name>A0A9W6TUE7_9STRA</name>
<keyword evidence="1" id="KW-0511">Multifunctional enzyme</keyword>
<dbReference type="InterPro" id="IPR050951">
    <property type="entry name" value="Retrovirus_Pol_polyprotein"/>
</dbReference>
<sequence length="577" mass="63586">MDKYDLILGISWLGKNEPWIDWSGKSIGASRSALSERALVSYVPTSGMSKGLREDRQGASAPEAFMGNAEVFGVPPRSHSGLCGGERRRASGCKTERVSRGYTVGLGFVGLLLRPGSRRAARASTDKVLQAAHQVGNLVPPEQGISRREPSVDAVQLEALPEVAELLEIEEMSLDDFLADLKARAIAEMVPLRPEPTPEELNSFSLMVENVLKKFRKQCALRLGSEILKNPKDPVYPLVKEFEDVVSKDPPPQLPLDGRIRHEIDLVSSTKYCVTRQWPLPREWCEVIDAFFGAKAKAGMVRESKSPHSSPTICVRKPKRKWRLVQGFNNMNSATVSDQTPIPRKDVLLNNMAGCTRYSALDLVGGYYPILMRDNDIRLTAEIKVLGCFVSGAGVRADPEKVKAIAAWPTPRSQKDLRKLLTASRRAYNAHLFWPDGPKPLSVVCDASDYAIGCALLQSDEDGHVKVISFQSRQHKATEQNYSFHDKELLAMTYALAKFRVHLQGSSLGDSAPTPARARQRAFARQPASTQGRPARSRRSARPGPSTRPAPASTQQTWPSGGVQHPPDDQRSLVDVV</sequence>
<organism evidence="4 5">
    <name type="scientific">Phytophthora fragariaefolia</name>
    <dbReference type="NCBI Taxonomy" id="1490495"/>
    <lineage>
        <taxon>Eukaryota</taxon>
        <taxon>Sar</taxon>
        <taxon>Stramenopiles</taxon>
        <taxon>Oomycota</taxon>
        <taxon>Peronosporomycetes</taxon>
        <taxon>Peronosporales</taxon>
        <taxon>Peronosporaceae</taxon>
        <taxon>Phytophthora</taxon>
    </lineage>
</organism>
<proteinExistence type="predicted"/>
<dbReference type="SUPFAM" id="SSF56672">
    <property type="entry name" value="DNA/RNA polymerases"/>
    <property type="match status" value="1"/>
</dbReference>
<dbReference type="InterPro" id="IPR043128">
    <property type="entry name" value="Rev_trsase/Diguanyl_cyclase"/>
</dbReference>
<feature type="compositionally biased region" description="Low complexity" evidence="2">
    <location>
        <begin position="542"/>
        <end position="554"/>
    </location>
</feature>
<dbReference type="InterPro" id="IPR043502">
    <property type="entry name" value="DNA/RNA_pol_sf"/>
</dbReference>
<dbReference type="Gene3D" id="3.10.10.10">
    <property type="entry name" value="HIV Type 1 Reverse Transcriptase, subunit A, domain 1"/>
    <property type="match status" value="1"/>
</dbReference>
<accession>A0A9W6TUE7</accession>
<dbReference type="GO" id="GO:0003824">
    <property type="term" value="F:catalytic activity"/>
    <property type="evidence" value="ECO:0007669"/>
    <property type="project" value="UniProtKB-KW"/>
</dbReference>
<dbReference type="PANTHER" id="PTHR37984">
    <property type="entry name" value="PROTEIN CBG26694"/>
    <property type="match status" value="1"/>
</dbReference>
<dbReference type="Gene3D" id="3.30.70.270">
    <property type="match status" value="1"/>
</dbReference>